<dbReference type="AlphaFoldDB" id="A0A8C5QGC8"/>
<gene>
    <name evidence="10" type="primary">NASP</name>
</gene>
<comment type="subcellular location">
    <subcellularLocation>
        <location evidence="1">Nucleus</location>
    </subcellularLocation>
</comment>
<feature type="compositionally biased region" description="Basic and acidic residues" evidence="8">
    <location>
        <begin position="349"/>
        <end position="360"/>
    </location>
</feature>
<name>A0A8C5QGC8_9ANUR</name>
<keyword evidence="4 6" id="KW-0802">TPR repeat</keyword>
<comment type="similarity">
    <text evidence="2">Belongs to the NASP family.</text>
</comment>
<dbReference type="InterPro" id="IPR051730">
    <property type="entry name" value="NASP-like"/>
</dbReference>
<keyword evidence="7" id="KW-0175">Coiled coil</keyword>
<dbReference type="InterPro" id="IPR019544">
    <property type="entry name" value="Tetratricopeptide_SHNi-TPR_dom"/>
</dbReference>
<dbReference type="PANTHER" id="PTHR15081:SF1">
    <property type="entry name" value="NUCLEAR AUTOANTIGENIC SPERM PROTEIN"/>
    <property type="match status" value="1"/>
</dbReference>
<feature type="compositionally biased region" description="Basic and acidic residues" evidence="8">
    <location>
        <begin position="177"/>
        <end position="191"/>
    </location>
</feature>
<feature type="region of interest" description="Disordered" evidence="8">
    <location>
        <begin position="594"/>
        <end position="616"/>
    </location>
</feature>
<dbReference type="PROSITE" id="PS50005">
    <property type="entry name" value="TPR"/>
    <property type="match status" value="1"/>
</dbReference>
<feature type="region of interest" description="Disordered" evidence="8">
    <location>
        <begin position="1"/>
        <end position="33"/>
    </location>
</feature>
<dbReference type="Proteomes" id="UP000694569">
    <property type="component" value="Unplaced"/>
</dbReference>
<evidence type="ECO:0000313" key="10">
    <source>
        <dbReference type="Ensembl" id="ENSLLEP00000037374.1"/>
    </source>
</evidence>
<feature type="compositionally biased region" description="Basic and acidic residues" evidence="8">
    <location>
        <begin position="205"/>
        <end position="215"/>
    </location>
</feature>
<reference evidence="10" key="1">
    <citation type="submission" date="2025-08" db="UniProtKB">
        <authorList>
            <consortium name="Ensembl"/>
        </authorList>
    </citation>
    <scope>IDENTIFICATION</scope>
</reference>
<feature type="compositionally biased region" description="Acidic residues" evidence="8">
    <location>
        <begin position="109"/>
        <end position="120"/>
    </location>
</feature>
<sequence length="690" mass="74920">MTEETAATLLPAEPVTAEDVDAPSTSADKTEGEDVDCEAKKLMGAGHRHLVMKDIKSAVSAFQEASGLLAKKYGDTADECADAFFSYGISLLELARMENGVLGNALEGVPEEEEEDENEDPNVPSAANLDEKEREQLREQVYDAMAEKPEEVKEKGGVEAEEKEQVKAAEAGEEQEADKKEDPETDQKEDNGDANMEECETSTEESVKPEEKGNEETPDEASENKDEVAELDVNMDEVTDKITEQGESSKDEAAAGKATEKKEPSKDKAEAAAAGKTTEQGEPSKDEAEAAAGKATEKKEPSKDKAEAAAGKATEKKEPSKDKAEAAAAKTTEQGEPSKEAEAAAGKTTEGKPSKDKAEDAAPEESEEKPKTESEAAEKTEEDSTAKTEETAAKDAGEDKGEETEEPMEGEDGEDSEENEGTEEKETEEDIGNLQLAWEMLDLSKLIFKRKEAKEAQLKAAQAHLKLGEVSVESENYSQAVEDFLACLKIQKEHLEAHDRLLAETHYQLGLAYQYSCKHEEAIPHFTHSIDVIVGRITVLSGKLEATTKPDSELQKEIDELKNLLPDIREKIEDSKEAQKTSVATEMALKETLVGGSSGFSQENGSTSTSTKSSGDCTVPVQNCVSDISHLVRKKRKPEESPIKDSEAKKSKQDLVENGDAVVPTNEEADKVELDWTPLLRWSAVLRLAC</sequence>
<evidence type="ECO:0000259" key="9">
    <source>
        <dbReference type="Pfam" id="PF10516"/>
    </source>
</evidence>
<evidence type="ECO:0000256" key="5">
    <source>
        <dbReference type="ARBA" id="ARBA00023242"/>
    </source>
</evidence>
<accession>A0A8C5QGC8</accession>
<dbReference type="GO" id="GO:0042393">
    <property type="term" value="F:histone binding"/>
    <property type="evidence" value="ECO:0007669"/>
    <property type="project" value="TreeGrafter"/>
</dbReference>
<dbReference type="Gene3D" id="1.25.40.10">
    <property type="entry name" value="Tetratricopeptide repeat domain"/>
    <property type="match status" value="1"/>
</dbReference>
<keyword evidence="5" id="KW-0539">Nucleus</keyword>
<dbReference type="InterPro" id="IPR019734">
    <property type="entry name" value="TPR_rpt"/>
</dbReference>
<feature type="region of interest" description="Disordered" evidence="8">
    <location>
        <begin position="631"/>
        <end position="669"/>
    </location>
</feature>
<dbReference type="Ensembl" id="ENSLLET00000038808.1">
    <property type="protein sequence ID" value="ENSLLEP00000037374.1"/>
    <property type="gene ID" value="ENSLLEG00000023672.1"/>
</dbReference>
<protein>
    <submittedName>
        <fullName evidence="10">Nuclear autoantigenic sperm protein</fullName>
    </submittedName>
</protein>
<evidence type="ECO:0000256" key="3">
    <source>
        <dbReference type="ARBA" id="ARBA00022737"/>
    </source>
</evidence>
<dbReference type="GO" id="GO:0006335">
    <property type="term" value="P:DNA replication-dependent chromatin assembly"/>
    <property type="evidence" value="ECO:0007669"/>
    <property type="project" value="TreeGrafter"/>
</dbReference>
<evidence type="ECO:0000256" key="2">
    <source>
        <dbReference type="ARBA" id="ARBA00008402"/>
    </source>
</evidence>
<feature type="compositionally biased region" description="Acidic residues" evidence="8">
    <location>
        <begin position="400"/>
        <end position="431"/>
    </location>
</feature>
<reference evidence="10" key="2">
    <citation type="submission" date="2025-09" db="UniProtKB">
        <authorList>
            <consortium name="Ensembl"/>
        </authorList>
    </citation>
    <scope>IDENTIFICATION</scope>
</reference>
<evidence type="ECO:0000256" key="6">
    <source>
        <dbReference type="PROSITE-ProRule" id="PRU00339"/>
    </source>
</evidence>
<dbReference type="InterPro" id="IPR011990">
    <property type="entry name" value="TPR-like_helical_dom_sf"/>
</dbReference>
<dbReference type="PANTHER" id="PTHR15081">
    <property type="entry name" value="NUCLEAR AUTOANTIGENIC SPERM PROTEIN NASP -RELATED"/>
    <property type="match status" value="1"/>
</dbReference>
<feature type="compositionally biased region" description="Low complexity" evidence="8">
    <location>
        <begin position="326"/>
        <end position="335"/>
    </location>
</feature>
<feature type="coiled-coil region" evidence="7">
    <location>
        <begin position="551"/>
        <end position="578"/>
    </location>
</feature>
<feature type="compositionally biased region" description="Basic and acidic residues" evidence="8">
    <location>
        <begin position="129"/>
        <end position="167"/>
    </location>
</feature>
<feature type="region of interest" description="Disordered" evidence="8">
    <location>
        <begin position="108"/>
        <end position="433"/>
    </location>
</feature>
<dbReference type="GeneTree" id="ENSGT00390000016650"/>
<feature type="compositionally biased region" description="Low complexity" evidence="8">
    <location>
        <begin position="271"/>
        <end position="281"/>
    </location>
</feature>
<feature type="compositionally biased region" description="Basic and acidic residues" evidence="8">
    <location>
        <begin position="637"/>
        <end position="655"/>
    </location>
</feature>
<feature type="domain" description="Tetratricopeptide SHNi-TPR" evidence="9">
    <location>
        <begin position="465"/>
        <end position="497"/>
    </location>
</feature>
<feature type="compositionally biased region" description="Basic and acidic residues" evidence="8">
    <location>
        <begin position="238"/>
        <end position="270"/>
    </location>
</feature>
<feature type="repeat" description="TPR" evidence="6">
    <location>
        <begin position="461"/>
        <end position="494"/>
    </location>
</feature>
<dbReference type="OrthoDB" id="5587616at2759"/>
<dbReference type="SMART" id="SM00028">
    <property type="entry name" value="TPR"/>
    <property type="match status" value="2"/>
</dbReference>
<dbReference type="GO" id="GO:0034080">
    <property type="term" value="P:CENP-A containing chromatin assembly"/>
    <property type="evidence" value="ECO:0007669"/>
    <property type="project" value="TreeGrafter"/>
</dbReference>
<organism evidence="10 11">
    <name type="scientific">Leptobrachium leishanense</name>
    <name type="common">Leishan spiny toad</name>
    <dbReference type="NCBI Taxonomy" id="445787"/>
    <lineage>
        <taxon>Eukaryota</taxon>
        <taxon>Metazoa</taxon>
        <taxon>Chordata</taxon>
        <taxon>Craniata</taxon>
        <taxon>Vertebrata</taxon>
        <taxon>Euteleostomi</taxon>
        <taxon>Amphibia</taxon>
        <taxon>Batrachia</taxon>
        <taxon>Anura</taxon>
        <taxon>Pelobatoidea</taxon>
        <taxon>Megophryidae</taxon>
        <taxon>Leptobrachium</taxon>
    </lineage>
</organism>
<feature type="compositionally biased region" description="Basic and acidic residues" evidence="8">
    <location>
        <begin position="368"/>
        <end position="399"/>
    </location>
</feature>
<dbReference type="SUPFAM" id="SSF48452">
    <property type="entry name" value="TPR-like"/>
    <property type="match status" value="1"/>
</dbReference>
<feature type="compositionally biased region" description="Basic and acidic residues" evidence="8">
    <location>
        <begin position="295"/>
        <end position="325"/>
    </location>
</feature>
<evidence type="ECO:0000256" key="1">
    <source>
        <dbReference type="ARBA" id="ARBA00004123"/>
    </source>
</evidence>
<evidence type="ECO:0000256" key="4">
    <source>
        <dbReference type="ARBA" id="ARBA00022803"/>
    </source>
</evidence>
<keyword evidence="3" id="KW-0677">Repeat</keyword>
<dbReference type="GO" id="GO:0005654">
    <property type="term" value="C:nucleoplasm"/>
    <property type="evidence" value="ECO:0007669"/>
    <property type="project" value="TreeGrafter"/>
</dbReference>
<evidence type="ECO:0000313" key="11">
    <source>
        <dbReference type="Proteomes" id="UP000694569"/>
    </source>
</evidence>
<evidence type="ECO:0000256" key="8">
    <source>
        <dbReference type="SAM" id="MobiDB-lite"/>
    </source>
</evidence>
<evidence type="ECO:0000256" key="7">
    <source>
        <dbReference type="SAM" id="Coils"/>
    </source>
</evidence>
<dbReference type="Pfam" id="PF10516">
    <property type="entry name" value="SHNi-TPR"/>
    <property type="match status" value="1"/>
</dbReference>
<proteinExistence type="inferred from homology"/>
<keyword evidence="11" id="KW-1185">Reference proteome</keyword>